<sequence>MPEPEMLITEERMIRAAGEIKTMIRSSSDPKKIRIFLTDLW</sequence>
<dbReference type="Proteomes" id="UP000214720">
    <property type="component" value="Unassembled WGS sequence"/>
</dbReference>
<evidence type="ECO:0000313" key="2">
    <source>
        <dbReference type="Proteomes" id="UP000214720"/>
    </source>
</evidence>
<proteinExistence type="predicted"/>
<comment type="caution">
    <text evidence="1">The sequence shown here is derived from an EMBL/GenBank/DDBJ whole genome shotgun (WGS) entry which is preliminary data.</text>
</comment>
<accession>A0A226XAZ6</accession>
<protein>
    <submittedName>
        <fullName evidence="1">Uncharacterized protein</fullName>
    </submittedName>
</protein>
<organism evidence="1 2">
    <name type="scientific">Caballeronia sordidicola</name>
    <name type="common">Burkholderia sordidicola</name>
    <dbReference type="NCBI Taxonomy" id="196367"/>
    <lineage>
        <taxon>Bacteria</taxon>
        <taxon>Pseudomonadati</taxon>
        <taxon>Pseudomonadota</taxon>
        <taxon>Betaproteobacteria</taxon>
        <taxon>Burkholderiales</taxon>
        <taxon>Burkholderiaceae</taxon>
        <taxon>Caballeronia</taxon>
    </lineage>
</organism>
<dbReference type="EMBL" id="MTHB01000023">
    <property type="protein sequence ID" value="OXC80279.1"/>
    <property type="molecule type" value="Genomic_DNA"/>
</dbReference>
<reference evidence="2" key="1">
    <citation type="submission" date="2017-01" db="EMBL/GenBank/DDBJ databases">
        <title>Genome Analysis of Deinococcus marmoris KOPRI26562.</title>
        <authorList>
            <person name="Kim J.H."/>
            <person name="Oh H.-M."/>
        </authorList>
    </citation>
    <scope>NUCLEOTIDE SEQUENCE [LARGE SCALE GENOMIC DNA]</scope>
    <source>
        <strain evidence="2">PAMC 26633</strain>
    </source>
</reference>
<gene>
    <name evidence="1" type="ORF">BSU04_03380</name>
</gene>
<evidence type="ECO:0000313" key="1">
    <source>
        <dbReference type="EMBL" id="OXC80279.1"/>
    </source>
</evidence>
<dbReference type="AlphaFoldDB" id="A0A226XAZ6"/>
<name>A0A226XAZ6_CABSO</name>